<keyword evidence="2" id="KW-0812">Transmembrane</keyword>
<dbReference type="AlphaFoldDB" id="A0A5C3QDD3"/>
<evidence type="ECO:0000313" key="4">
    <source>
        <dbReference type="Proteomes" id="UP000305067"/>
    </source>
</evidence>
<proteinExistence type="predicted"/>
<accession>A0A5C3QDD3</accession>
<evidence type="ECO:0000256" key="1">
    <source>
        <dbReference type="SAM" id="MobiDB-lite"/>
    </source>
</evidence>
<protein>
    <submittedName>
        <fullName evidence="3">Uncharacterized protein</fullName>
    </submittedName>
</protein>
<keyword evidence="2" id="KW-0472">Membrane</keyword>
<sequence length="189" mass="21199">MSKQTARNLAVPWICLFAYDSVIFIMTITKTYRMRYRDRAFRSLPLVKIVVRDGAAYFAIMALSTLANILTFYMAGPLARGSLSTFAGSMSVTTMCRLMLNLHGRAETGIHTTEYAISPHQQCTHGQGRTTGFRPYAQFTTRFDEGTEGAYSRSPFEGEGLERDSRDGDFDHDTLKGERGEIELGRVGR</sequence>
<evidence type="ECO:0000313" key="3">
    <source>
        <dbReference type="EMBL" id="TFK98440.1"/>
    </source>
</evidence>
<dbReference type="Proteomes" id="UP000305067">
    <property type="component" value="Unassembled WGS sequence"/>
</dbReference>
<feature type="transmembrane region" description="Helical" evidence="2">
    <location>
        <begin position="6"/>
        <end position="28"/>
    </location>
</feature>
<evidence type="ECO:0000256" key="2">
    <source>
        <dbReference type="SAM" id="Phobius"/>
    </source>
</evidence>
<gene>
    <name evidence="3" type="ORF">BDV98DRAFT_572682</name>
</gene>
<name>A0A5C3QDD3_9AGAR</name>
<feature type="region of interest" description="Disordered" evidence="1">
    <location>
        <begin position="147"/>
        <end position="189"/>
    </location>
</feature>
<reference evidence="3 4" key="1">
    <citation type="journal article" date="2019" name="Nat. Ecol. Evol.">
        <title>Megaphylogeny resolves global patterns of mushroom evolution.</title>
        <authorList>
            <person name="Varga T."/>
            <person name="Krizsan K."/>
            <person name="Foldi C."/>
            <person name="Dima B."/>
            <person name="Sanchez-Garcia M."/>
            <person name="Sanchez-Ramirez S."/>
            <person name="Szollosi G.J."/>
            <person name="Szarkandi J.G."/>
            <person name="Papp V."/>
            <person name="Albert L."/>
            <person name="Andreopoulos W."/>
            <person name="Angelini C."/>
            <person name="Antonin V."/>
            <person name="Barry K.W."/>
            <person name="Bougher N.L."/>
            <person name="Buchanan P."/>
            <person name="Buyck B."/>
            <person name="Bense V."/>
            <person name="Catcheside P."/>
            <person name="Chovatia M."/>
            <person name="Cooper J."/>
            <person name="Damon W."/>
            <person name="Desjardin D."/>
            <person name="Finy P."/>
            <person name="Geml J."/>
            <person name="Haridas S."/>
            <person name="Hughes K."/>
            <person name="Justo A."/>
            <person name="Karasinski D."/>
            <person name="Kautmanova I."/>
            <person name="Kiss B."/>
            <person name="Kocsube S."/>
            <person name="Kotiranta H."/>
            <person name="LaButti K.M."/>
            <person name="Lechner B.E."/>
            <person name="Liimatainen K."/>
            <person name="Lipzen A."/>
            <person name="Lukacs Z."/>
            <person name="Mihaltcheva S."/>
            <person name="Morgado L.N."/>
            <person name="Niskanen T."/>
            <person name="Noordeloos M.E."/>
            <person name="Ohm R.A."/>
            <person name="Ortiz-Santana B."/>
            <person name="Ovrebo C."/>
            <person name="Racz N."/>
            <person name="Riley R."/>
            <person name="Savchenko A."/>
            <person name="Shiryaev A."/>
            <person name="Soop K."/>
            <person name="Spirin V."/>
            <person name="Szebenyi C."/>
            <person name="Tomsovsky M."/>
            <person name="Tulloss R.E."/>
            <person name="Uehling J."/>
            <person name="Grigoriev I.V."/>
            <person name="Vagvolgyi C."/>
            <person name="Papp T."/>
            <person name="Martin F.M."/>
            <person name="Miettinen O."/>
            <person name="Hibbett D.S."/>
            <person name="Nagy L.G."/>
        </authorList>
    </citation>
    <scope>NUCLEOTIDE SEQUENCE [LARGE SCALE GENOMIC DNA]</scope>
    <source>
        <strain evidence="3 4">CBS 309.79</strain>
    </source>
</reference>
<dbReference type="EMBL" id="ML178839">
    <property type="protein sequence ID" value="TFK98440.1"/>
    <property type="molecule type" value="Genomic_DNA"/>
</dbReference>
<feature type="compositionally biased region" description="Basic and acidic residues" evidence="1">
    <location>
        <begin position="160"/>
        <end position="189"/>
    </location>
</feature>
<organism evidence="3 4">
    <name type="scientific">Pterulicium gracile</name>
    <dbReference type="NCBI Taxonomy" id="1884261"/>
    <lineage>
        <taxon>Eukaryota</taxon>
        <taxon>Fungi</taxon>
        <taxon>Dikarya</taxon>
        <taxon>Basidiomycota</taxon>
        <taxon>Agaricomycotina</taxon>
        <taxon>Agaricomycetes</taxon>
        <taxon>Agaricomycetidae</taxon>
        <taxon>Agaricales</taxon>
        <taxon>Pleurotineae</taxon>
        <taxon>Pterulaceae</taxon>
        <taxon>Pterulicium</taxon>
    </lineage>
</organism>
<keyword evidence="2" id="KW-1133">Transmembrane helix</keyword>
<keyword evidence="4" id="KW-1185">Reference proteome</keyword>
<feature type="transmembrane region" description="Helical" evidence="2">
    <location>
        <begin position="49"/>
        <end position="75"/>
    </location>
</feature>
<dbReference type="OrthoDB" id="2686513at2759"/>